<proteinExistence type="predicted"/>
<gene>
    <name evidence="2" type="ORF">HGRIS_009350</name>
</gene>
<dbReference type="EMBL" id="JASNQZ010000012">
    <property type="protein sequence ID" value="KAL0949272.1"/>
    <property type="molecule type" value="Genomic_DNA"/>
</dbReference>
<sequence length="259" mass="29622">MGDVGIPIYGYKDKWTSTGLGVYVVPNCRLAGAIGHLHLDFLEKIGGFPIQLTVDKGSETWWMYAIQCALRETLAPEIDPNIYPPFVTVKSVHNTVIEGFWRWLRDKTGITLKEYLMQGQKERWFSPTAELHRNLFNWIFPPLIQRELDEFCSWWNHHQIRVQPEKDMPSGHVPLDALEHPTQLGGINCLIPVPSEVLQELRAILTEEVGSRESFLTWVSNEFLCIAEAAHVALGLPSITLDNAWFTFRQMSDALEHNV</sequence>
<dbReference type="InterPro" id="IPR058913">
    <property type="entry name" value="Integrase_dom_put"/>
</dbReference>
<reference evidence="3" key="1">
    <citation type="submission" date="2024-06" db="EMBL/GenBank/DDBJ databases">
        <title>Multi-omics analyses provide insights into the biosynthesis of the anticancer antibiotic pleurotin in Hohenbuehelia grisea.</title>
        <authorList>
            <person name="Weaver J.A."/>
            <person name="Alberti F."/>
        </authorList>
    </citation>
    <scope>NUCLEOTIDE SEQUENCE [LARGE SCALE GENOMIC DNA]</scope>
    <source>
        <strain evidence="3">T-177</strain>
    </source>
</reference>
<evidence type="ECO:0000259" key="1">
    <source>
        <dbReference type="Pfam" id="PF24764"/>
    </source>
</evidence>
<dbReference type="Pfam" id="PF24764">
    <property type="entry name" value="rva_4"/>
    <property type="match status" value="1"/>
</dbReference>
<dbReference type="Proteomes" id="UP001556367">
    <property type="component" value="Unassembled WGS sequence"/>
</dbReference>
<evidence type="ECO:0000313" key="2">
    <source>
        <dbReference type="EMBL" id="KAL0949272.1"/>
    </source>
</evidence>
<protein>
    <recommendedName>
        <fullName evidence="1">Integrase core domain-containing protein</fullName>
    </recommendedName>
</protein>
<evidence type="ECO:0000313" key="3">
    <source>
        <dbReference type="Proteomes" id="UP001556367"/>
    </source>
</evidence>
<keyword evidence="3" id="KW-1185">Reference proteome</keyword>
<name>A0ABR3J124_9AGAR</name>
<comment type="caution">
    <text evidence="2">The sequence shown here is derived from an EMBL/GenBank/DDBJ whole genome shotgun (WGS) entry which is preliminary data.</text>
</comment>
<feature type="domain" description="Integrase core" evidence="1">
    <location>
        <begin position="86"/>
        <end position="165"/>
    </location>
</feature>
<organism evidence="2 3">
    <name type="scientific">Hohenbuehelia grisea</name>
    <dbReference type="NCBI Taxonomy" id="104357"/>
    <lineage>
        <taxon>Eukaryota</taxon>
        <taxon>Fungi</taxon>
        <taxon>Dikarya</taxon>
        <taxon>Basidiomycota</taxon>
        <taxon>Agaricomycotina</taxon>
        <taxon>Agaricomycetes</taxon>
        <taxon>Agaricomycetidae</taxon>
        <taxon>Agaricales</taxon>
        <taxon>Pleurotineae</taxon>
        <taxon>Pleurotaceae</taxon>
        <taxon>Hohenbuehelia</taxon>
    </lineage>
</organism>
<dbReference type="PANTHER" id="PTHR46177:SF1">
    <property type="entry name" value="INTEGRASE CATALYTIC DOMAIN-CONTAINING PROTEIN"/>
    <property type="match status" value="1"/>
</dbReference>
<dbReference type="PANTHER" id="PTHR46177">
    <property type="entry name" value="INTEGRASE CATALYTIC DOMAIN-CONTAINING PROTEIN"/>
    <property type="match status" value="1"/>
</dbReference>
<accession>A0ABR3J124</accession>